<dbReference type="PRINTS" id="PR00733">
    <property type="entry name" value="GLHYDRLASE6"/>
</dbReference>
<feature type="signal peptide" evidence="10">
    <location>
        <begin position="1"/>
        <end position="27"/>
    </location>
</feature>
<dbReference type="InterPro" id="IPR018366">
    <property type="entry name" value="CBM2_CS"/>
</dbReference>
<dbReference type="InterPro" id="IPR016288">
    <property type="entry name" value="Beta_cellobiohydrolase"/>
</dbReference>
<dbReference type="PANTHER" id="PTHR34876">
    <property type="match status" value="1"/>
</dbReference>
<protein>
    <recommendedName>
        <fullName evidence="10">Glucanase</fullName>
        <ecNumber evidence="10">3.2.1.-</ecNumber>
    </recommendedName>
</protein>
<evidence type="ECO:0000313" key="14">
    <source>
        <dbReference type="Proteomes" id="UP000185663"/>
    </source>
</evidence>
<dbReference type="EMBL" id="LT629776">
    <property type="protein sequence ID" value="SDR77670.1"/>
    <property type="molecule type" value="Genomic_DNA"/>
</dbReference>
<dbReference type="SUPFAM" id="SSF49384">
    <property type="entry name" value="Carbohydrate-binding domain"/>
    <property type="match status" value="1"/>
</dbReference>
<dbReference type="Gene3D" id="3.20.20.40">
    <property type="entry name" value="1, 4-beta cellobiohydrolase"/>
    <property type="match status" value="1"/>
</dbReference>
<dbReference type="SMART" id="SM00060">
    <property type="entry name" value="FN3"/>
    <property type="match status" value="2"/>
</dbReference>
<evidence type="ECO:0000259" key="11">
    <source>
        <dbReference type="PROSITE" id="PS50853"/>
    </source>
</evidence>
<dbReference type="GO" id="GO:0030245">
    <property type="term" value="P:cellulose catabolic process"/>
    <property type="evidence" value="ECO:0007669"/>
    <property type="project" value="UniProtKB-KW"/>
</dbReference>
<evidence type="ECO:0000256" key="8">
    <source>
        <dbReference type="PROSITE-ProRule" id="PRU10056"/>
    </source>
</evidence>
<dbReference type="InterPro" id="IPR036116">
    <property type="entry name" value="FN3_sf"/>
</dbReference>
<evidence type="ECO:0000256" key="5">
    <source>
        <dbReference type="ARBA" id="ARBA00023277"/>
    </source>
</evidence>
<feature type="active site" evidence="8">
    <location>
        <position position="130"/>
    </location>
</feature>
<dbReference type="CDD" id="cd00063">
    <property type="entry name" value="FN3"/>
    <property type="match status" value="2"/>
</dbReference>
<keyword evidence="3 10" id="KW-0136">Cellulose degradation</keyword>
<keyword evidence="2 10" id="KW-0378">Hydrolase</keyword>
<dbReference type="InterPro" id="IPR001524">
    <property type="entry name" value="Glyco_hydro_6_CS"/>
</dbReference>
<comment type="similarity">
    <text evidence="10">Belongs to the glycosyl hydrolase family 6.</text>
</comment>
<reference evidence="13 14" key="1">
    <citation type="submission" date="2016-10" db="EMBL/GenBank/DDBJ databases">
        <authorList>
            <person name="de Groot N.N."/>
        </authorList>
    </citation>
    <scope>NUCLEOTIDE SEQUENCE [LARGE SCALE GENOMIC DNA]</scope>
    <source>
        <strain evidence="13 14">DSM 22126</strain>
    </source>
</reference>
<dbReference type="InterPro" id="IPR036434">
    <property type="entry name" value="Beta_cellobiohydrolase_sf"/>
</dbReference>
<keyword evidence="6 10" id="KW-0326">Glycosidase</keyword>
<dbReference type="PROSITE" id="PS00656">
    <property type="entry name" value="GLYCOSYL_HYDROL_F6_2"/>
    <property type="match status" value="1"/>
</dbReference>
<evidence type="ECO:0000256" key="4">
    <source>
        <dbReference type="ARBA" id="ARBA00023157"/>
    </source>
</evidence>
<keyword evidence="14" id="KW-1185">Reference proteome</keyword>
<dbReference type="Gene3D" id="2.60.40.290">
    <property type="match status" value="1"/>
</dbReference>
<evidence type="ECO:0000256" key="9">
    <source>
        <dbReference type="PROSITE-ProRule" id="PRU10057"/>
    </source>
</evidence>
<evidence type="ECO:0000256" key="3">
    <source>
        <dbReference type="ARBA" id="ARBA00023001"/>
    </source>
</evidence>
<proteinExistence type="inferred from homology"/>
<dbReference type="GO" id="GO:0030247">
    <property type="term" value="F:polysaccharide binding"/>
    <property type="evidence" value="ECO:0007669"/>
    <property type="project" value="UniProtKB-UniRule"/>
</dbReference>
<feature type="domain" description="CBM2" evidence="12">
    <location>
        <begin position="655"/>
        <end position="765"/>
    </location>
</feature>
<keyword evidence="7 10" id="KW-0624">Polysaccharide degradation</keyword>
<dbReference type="EC" id="3.2.1.-" evidence="10"/>
<accession>A0A1H1LTH9</accession>
<keyword evidence="5 10" id="KW-0119">Carbohydrate metabolism</keyword>
<dbReference type="InterPro" id="IPR008965">
    <property type="entry name" value="CBM2/CBM3_carb-bd_dom_sf"/>
</dbReference>
<dbReference type="PANTHER" id="PTHR34876:SF4">
    <property type="entry name" value="1,4-BETA-D-GLUCAN CELLOBIOHYDROLASE C-RELATED"/>
    <property type="match status" value="1"/>
</dbReference>
<dbReference type="PROSITE" id="PS50853">
    <property type="entry name" value="FN3"/>
    <property type="match status" value="2"/>
</dbReference>
<dbReference type="eggNOG" id="COG5297">
    <property type="taxonomic scope" value="Bacteria"/>
</dbReference>
<dbReference type="Gene3D" id="2.60.40.10">
    <property type="entry name" value="Immunoglobulins"/>
    <property type="match status" value="2"/>
</dbReference>
<evidence type="ECO:0000256" key="2">
    <source>
        <dbReference type="ARBA" id="ARBA00022801"/>
    </source>
</evidence>
<sequence>MSRSPQRLRKGASVVATAALIGAGAFATQSAAAAEPRVDNPFVGATQYVNPFWSEAVVDAAAEVDDSALASDMLAVSTQPTSVWMDRISAIAGNADGPGLKFHLDEALAQKEPGVPMVFNLVVYDLPGRDCFALASNGELPATPAGMERYKTEYVDEIVDLLDQPEYEDLRIVATIEPDSLPNMVTNSNHQPCQVAAPYYREGIAYTLDALHDVGNVYSYLDAAHAGWLGWDNNAQGSAQEFAEVVESTDAGWTSIAGFVTNTANSTPLDEPFITSDVSLGNLPIRSADFYEWNPDFDELDWTAHLYDLMVAQGAPADIGMLIDTSRNGWGGPDRPTVASSSTDISTYVEESRVDRRTHRGAWCNPAGAGLGERPTVAPEGYDESHLDAFVWVKPPGESDGSSEEIPNDEGKSLDRMCDPTYSGPQVGGNLTGALPGAPLSGKWFQAQFKMLVANAYPAIGDEGPVDPDTEAPTAPTGLTAGATTATSVALSWDASSDDTAVTGYEVLVDGTVAATSSSTSTTLTGLSADTSYEVAVRARDAAGNRSIASTAVTITTDEAASGTDTTAPTVPAGLGASDVTASAATLSWSASSDDTGVAGYEILRDGAVVATVTTTSYTDTGLSADTAYSYAVRASDAAGNTSAASAAVSVTTDAAPPAGACTVSYAAPNAWNDGLTANVTVTNTSGSAVSGWEVGFTLPAGQTISNGWSGQFTTSGSDVTVGAMPWNGTLPAGGSVSFGYNASHGGSPTAPTGWTLNGNECTTL</sequence>
<organism evidence="13 14">
    <name type="scientific">Paraoerskovia marina</name>
    <dbReference type="NCBI Taxonomy" id="545619"/>
    <lineage>
        <taxon>Bacteria</taxon>
        <taxon>Bacillati</taxon>
        <taxon>Actinomycetota</taxon>
        <taxon>Actinomycetes</taxon>
        <taxon>Micrococcales</taxon>
        <taxon>Cellulomonadaceae</taxon>
        <taxon>Paraoerskovia</taxon>
    </lineage>
</organism>
<dbReference type="Pfam" id="PF01341">
    <property type="entry name" value="Glyco_hydro_6"/>
    <property type="match status" value="1"/>
</dbReference>
<dbReference type="SUPFAM" id="SSF51989">
    <property type="entry name" value="Glycosyl hydrolases family 6, cellulases"/>
    <property type="match status" value="1"/>
</dbReference>
<dbReference type="PROSITE" id="PS00655">
    <property type="entry name" value="GLYCOSYL_HYDROL_F6_1"/>
    <property type="match status" value="1"/>
</dbReference>
<dbReference type="Proteomes" id="UP000185663">
    <property type="component" value="Chromosome I"/>
</dbReference>
<evidence type="ECO:0000256" key="7">
    <source>
        <dbReference type="ARBA" id="ARBA00023326"/>
    </source>
</evidence>
<dbReference type="InterPro" id="IPR012291">
    <property type="entry name" value="CBM2_carb-bd_dom_sf"/>
</dbReference>
<feature type="domain" description="Fibronectin type-III" evidence="11">
    <location>
        <begin position="571"/>
        <end position="656"/>
    </location>
</feature>
<dbReference type="AlphaFoldDB" id="A0A1H1LTH9"/>
<name>A0A1H1LTH9_9CELL</name>
<dbReference type="Pfam" id="PF00041">
    <property type="entry name" value="fn3"/>
    <property type="match status" value="2"/>
</dbReference>
<dbReference type="GO" id="GO:0004553">
    <property type="term" value="F:hydrolase activity, hydrolyzing O-glycosyl compounds"/>
    <property type="evidence" value="ECO:0007669"/>
    <property type="project" value="InterPro"/>
</dbReference>
<feature type="chain" id="PRO_5039749953" description="Glucanase" evidence="10">
    <location>
        <begin position="28"/>
        <end position="765"/>
    </location>
</feature>
<dbReference type="SUPFAM" id="SSF49265">
    <property type="entry name" value="Fibronectin type III"/>
    <property type="match status" value="1"/>
</dbReference>
<gene>
    <name evidence="13" type="ORF">SAMN04489860_0018</name>
</gene>
<feature type="active site" description="Proton donor" evidence="9">
    <location>
        <position position="179"/>
    </location>
</feature>
<dbReference type="InterPro" id="IPR001919">
    <property type="entry name" value="CBD2"/>
</dbReference>
<dbReference type="InterPro" id="IPR013783">
    <property type="entry name" value="Ig-like_fold"/>
</dbReference>
<keyword evidence="4" id="KW-1015">Disulfide bond</keyword>
<dbReference type="SMART" id="SM00637">
    <property type="entry name" value="CBD_II"/>
    <property type="match status" value="1"/>
</dbReference>
<dbReference type="InterPro" id="IPR003961">
    <property type="entry name" value="FN3_dom"/>
</dbReference>
<evidence type="ECO:0000313" key="13">
    <source>
        <dbReference type="EMBL" id="SDR77670.1"/>
    </source>
</evidence>
<keyword evidence="1 10" id="KW-0732">Signal</keyword>
<dbReference type="STRING" id="545619.SAMN04489860_0018"/>
<evidence type="ECO:0000256" key="10">
    <source>
        <dbReference type="RuleBase" id="RU361186"/>
    </source>
</evidence>
<dbReference type="RefSeq" id="WP_083371103.1">
    <property type="nucleotide sequence ID" value="NZ_LT629776.1"/>
</dbReference>
<dbReference type="Pfam" id="PF00553">
    <property type="entry name" value="CBM_2"/>
    <property type="match status" value="1"/>
</dbReference>
<dbReference type="PROSITE" id="PS00561">
    <property type="entry name" value="CBM2_A"/>
    <property type="match status" value="1"/>
</dbReference>
<evidence type="ECO:0000256" key="6">
    <source>
        <dbReference type="ARBA" id="ARBA00023295"/>
    </source>
</evidence>
<evidence type="ECO:0000259" key="12">
    <source>
        <dbReference type="PROSITE" id="PS51173"/>
    </source>
</evidence>
<feature type="domain" description="Fibronectin type-III" evidence="11">
    <location>
        <begin position="475"/>
        <end position="560"/>
    </location>
</feature>
<dbReference type="PROSITE" id="PS51173">
    <property type="entry name" value="CBM2"/>
    <property type="match status" value="1"/>
</dbReference>
<evidence type="ECO:0000256" key="1">
    <source>
        <dbReference type="ARBA" id="ARBA00022729"/>
    </source>
</evidence>